<evidence type="ECO:0000259" key="2">
    <source>
        <dbReference type="Pfam" id="PF07786"/>
    </source>
</evidence>
<dbReference type="OrthoDB" id="4966979at2"/>
<feature type="transmembrane region" description="Helical" evidence="1">
    <location>
        <begin position="75"/>
        <end position="95"/>
    </location>
</feature>
<proteinExistence type="predicted"/>
<name>A0A4P7GJ64_9ACTN</name>
<feature type="transmembrane region" description="Helical" evidence="1">
    <location>
        <begin position="206"/>
        <end position="225"/>
    </location>
</feature>
<organism evidence="3 4">
    <name type="scientific">Nocardioides euryhalodurans</name>
    <dbReference type="NCBI Taxonomy" id="2518370"/>
    <lineage>
        <taxon>Bacteria</taxon>
        <taxon>Bacillati</taxon>
        <taxon>Actinomycetota</taxon>
        <taxon>Actinomycetes</taxon>
        <taxon>Propionibacteriales</taxon>
        <taxon>Nocardioidaceae</taxon>
        <taxon>Nocardioides</taxon>
    </lineage>
</organism>
<dbReference type="EMBL" id="CP038267">
    <property type="protein sequence ID" value="QBR92005.1"/>
    <property type="molecule type" value="Genomic_DNA"/>
</dbReference>
<dbReference type="Proteomes" id="UP000294894">
    <property type="component" value="Chromosome"/>
</dbReference>
<feature type="transmembrane region" description="Helical" evidence="1">
    <location>
        <begin position="127"/>
        <end position="145"/>
    </location>
</feature>
<dbReference type="Pfam" id="PF07786">
    <property type="entry name" value="HGSNAT_cat"/>
    <property type="match status" value="1"/>
</dbReference>
<sequence length="378" mass="39429">MASTGRLVGLDVARCLALLGMVATHLLSSRSPAGEESLSHLVASGRASALFAVLAGVTLALLTGGRTPLVGRDRWVAVGGLVARALLIALLGLALGELDTGLAIILTYYGVLFLLGLPFVALGARALAVLAGVWLVVAPVVSHLVRPELPEPRYANPSFEQLSEPVLLLSELTFTGYYPVVPWLAYLLAGMAVGRSDLARRTVQGALLAGGLLLAAGSALVSARLTEGRVPPELLDQARTDSYGTTPTGGSPEWLLIAAPHSGTPFDLAQTIGSSLAVIGGCLLVVGLLPAALPRVAAVVFGAGTMTLTLYTLHAWLRSDWIPAEEPSAFRDHVIILGLIGAVFVLLRRRGPLEALVALPGRGLRRWNSARRSSVPTP</sequence>
<feature type="transmembrane region" description="Helical" evidence="1">
    <location>
        <begin position="296"/>
        <end position="317"/>
    </location>
</feature>
<feature type="transmembrane region" description="Helical" evidence="1">
    <location>
        <begin position="268"/>
        <end position="289"/>
    </location>
</feature>
<feature type="domain" description="Heparan-alpha-glucosaminide N-acetyltransferase catalytic" evidence="2">
    <location>
        <begin position="6"/>
        <end position="199"/>
    </location>
</feature>
<gene>
    <name evidence="3" type="ORF">EXE57_06715</name>
</gene>
<keyword evidence="1" id="KW-0812">Transmembrane</keyword>
<feature type="transmembrane region" description="Helical" evidence="1">
    <location>
        <begin position="101"/>
        <end position="120"/>
    </location>
</feature>
<keyword evidence="1" id="KW-0472">Membrane</keyword>
<dbReference type="KEGG" id="noy:EXE57_06715"/>
<accession>A0A4P7GJ64</accession>
<dbReference type="RefSeq" id="WP_135075415.1">
    <property type="nucleotide sequence ID" value="NZ_CP038267.1"/>
</dbReference>
<evidence type="ECO:0000313" key="4">
    <source>
        <dbReference type="Proteomes" id="UP000294894"/>
    </source>
</evidence>
<evidence type="ECO:0000313" key="3">
    <source>
        <dbReference type="EMBL" id="QBR92005.1"/>
    </source>
</evidence>
<dbReference type="InterPro" id="IPR012429">
    <property type="entry name" value="HGSNAT_cat"/>
</dbReference>
<feature type="transmembrane region" description="Helical" evidence="1">
    <location>
        <begin position="7"/>
        <end position="27"/>
    </location>
</feature>
<feature type="transmembrane region" description="Helical" evidence="1">
    <location>
        <begin position="329"/>
        <end position="347"/>
    </location>
</feature>
<feature type="transmembrane region" description="Helical" evidence="1">
    <location>
        <begin position="47"/>
        <end position="63"/>
    </location>
</feature>
<dbReference type="AlphaFoldDB" id="A0A4P7GJ64"/>
<reference evidence="3 4" key="1">
    <citation type="submission" date="2019-03" db="EMBL/GenBank/DDBJ databases">
        <title>Three New Species of Nocardioides, Nocardioides euryhalodurans sp. nov., Nocardioides seonyuensis sp. nov. and Nocardioides eburneoflavus sp. nov., Iolated from Soil.</title>
        <authorList>
            <person name="Roh S.G."/>
            <person name="Lee C."/>
            <person name="Kim M.-K."/>
            <person name="Kim S.B."/>
        </authorList>
    </citation>
    <scope>NUCLEOTIDE SEQUENCE [LARGE SCALE GENOMIC DNA]</scope>
    <source>
        <strain evidence="3 4">MMS17-SY117</strain>
    </source>
</reference>
<protein>
    <submittedName>
        <fullName evidence="3">DUF1624 domain-containing protein</fullName>
    </submittedName>
</protein>
<keyword evidence="1" id="KW-1133">Transmembrane helix</keyword>
<keyword evidence="4" id="KW-1185">Reference proteome</keyword>
<evidence type="ECO:0000256" key="1">
    <source>
        <dbReference type="SAM" id="Phobius"/>
    </source>
</evidence>
<feature type="transmembrane region" description="Helical" evidence="1">
    <location>
        <begin position="176"/>
        <end position="194"/>
    </location>
</feature>